<dbReference type="InterPro" id="IPR019475">
    <property type="entry name" value="DNA_primase_DnaB-bd"/>
</dbReference>
<dbReference type="InterPro" id="IPR030846">
    <property type="entry name" value="DnaG_bac"/>
</dbReference>
<accession>A0A1G1X5F9</accession>
<evidence type="ECO:0000313" key="16">
    <source>
        <dbReference type="EMBL" id="OGY35248.1"/>
    </source>
</evidence>
<keyword evidence="4 12" id="KW-0548">Nucleotidyltransferase</keyword>
<evidence type="ECO:0000256" key="12">
    <source>
        <dbReference type="HAMAP-Rule" id="MF_00974"/>
    </source>
</evidence>
<evidence type="ECO:0000259" key="15">
    <source>
        <dbReference type="PROSITE" id="PS50880"/>
    </source>
</evidence>
<dbReference type="SUPFAM" id="SSF56731">
    <property type="entry name" value="DNA primase core"/>
    <property type="match status" value="1"/>
</dbReference>
<dbReference type="GO" id="GO:0008270">
    <property type="term" value="F:zinc ion binding"/>
    <property type="evidence" value="ECO:0007669"/>
    <property type="project" value="UniProtKB-UniRule"/>
</dbReference>
<comment type="function">
    <text evidence="12 13">RNA polymerase that catalyzes the synthesis of short RNA molecules used as primers for DNA polymerase during DNA replication.</text>
</comment>
<dbReference type="SMART" id="SM00400">
    <property type="entry name" value="ZnF_CHCC"/>
    <property type="match status" value="1"/>
</dbReference>
<dbReference type="FunFam" id="3.90.580.10:FF:000001">
    <property type="entry name" value="DNA primase"/>
    <property type="match status" value="1"/>
</dbReference>
<reference evidence="16 17" key="1">
    <citation type="journal article" date="2016" name="Nat. Commun.">
        <title>Thousands of microbial genomes shed light on interconnected biogeochemical processes in an aquifer system.</title>
        <authorList>
            <person name="Anantharaman K."/>
            <person name="Brown C.T."/>
            <person name="Hug L.A."/>
            <person name="Sharon I."/>
            <person name="Castelle C.J."/>
            <person name="Probst A.J."/>
            <person name="Thomas B.C."/>
            <person name="Singh A."/>
            <person name="Wilkins M.J."/>
            <person name="Karaoz U."/>
            <person name="Brodie E.L."/>
            <person name="Williams K.H."/>
            <person name="Hubbard S.S."/>
            <person name="Banfield J.F."/>
        </authorList>
    </citation>
    <scope>NUCLEOTIDE SEQUENCE [LARGE SCALE GENOMIC DNA]</scope>
</reference>
<dbReference type="GO" id="GO:0005737">
    <property type="term" value="C:cytoplasm"/>
    <property type="evidence" value="ECO:0007669"/>
    <property type="project" value="TreeGrafter"/>
</dbReference>
<protein>
    <recommendedName>
        <fullName evidence="12 13">DNA primase</fullName>
        <ecNumber evidence="12">2.7.7.101</ecNumber>
    </recommendedName>
</protein>
<dbReference type="NCBIfam" id="TIGR01391">
    <property type="entry name" value="dnaG"/>
    <property type="match status" value="1"/>
</dbReference>
<keyword evidence="8 12" id="KW-0862">Zinc</keyword>
<dbReference type="Gene3D" id="1.10.860.10">
    <property type="entry name" value="DNAb Helicase, Chain A"/>
    <property type="match status" value="1"/>
</dbReference>
<proteinExistence type="inferred from homology"/>
<comment type="caution">
    <text evidence="16">The sequence shown here is derived from an EMBL/GenBank/DDBJ whole genome shotgun (WGS) entry which is preliminary data.</text>
</comment>
<dbReference type="Pfam" id="PF10410">
    <property type="entry name" value="DnaB_bind"/>
    <property type="match status" value="1"/>
</dbReference>
<evidence type="ECO:0000256" key="7">
    <source>
        <dbReference type="ARBA" id="ARBA00022771"/>
    </source>
</evidence>
<evidence type="ECO:0000313" key="17">
    <source>
        <dbReference type="Proteomes" id="UP000177528"/>
    </source>
</evidence>
<dbReference type="Pfam" id="PF08275">
    <property type="entry name" value="DNAG_N"/>
    <property type="match status" value="1"/>
</dbReference>
<dbReference type="InterPro" id="IPR006171">
    <property type="entry name" value="TOPRIM_dom"/>
</dbReference>
<keyword evidence="11 12" id="KW-0804">Transcription</keyword>
<feature type="domain" description="Toprim" evidence="15">
    <location>
        <begin position="254"/>
        <end position="337"/>
    </location>
</feature>
<dbReference type="Gene3D" id="3.40.1360.10">
    <property type="match status" value="1"/>
</dbReference>
<dbReference type="EC" id="2.7.7.101" evidence="12"/>
<dbReference type="PANTHER" id="PTHR30313">
    <property type="entry name" value="DNA PRIMASE"/>
    <property type="match status" value="1"/>
</dbReference>
<dbReference type="PIRSF" id="PIRSF002811">
    <property type="entry name" value="DnaG"/>
    <property type="match status" value="1"/>
</dbReference>
<evidence type="ECO:0000256" key="13">
    <source>
        <dbReference type="PIRNR" id="PIRNR002811"/>
    </source>
</evidence>
<organism evidence="16 17">
    <name type="scientific">Candidatus Andersenbacteria bacterium RIFCSPHIGHO2_12_FULL_45_11</name>
    <dbReference type="NCBI Taxonomy" id="1797281"/>
    <lineage>
        <taxon>Bacteria</taxon>
        <taxon>Candidatus Anderseniibacteriota</taxon>
    </lineage>
</organism>
<dbReference type="InterPro" id="IPR002694">
    <property type="entry name" value="Znf_CHC2"/>
</dbReference>
<evidence type="ECO:0000256" key="10">
    <source>
        <dbReference type="ARBA" id="ARBA00023125"/>
    </source>
</evidence>
<sequence>MSRETEAIKERLNIADVVSEYVKLKQAGQSMKGLCPFHQEKTPSFIVTPRKGSWHCFGCQKGGDVITFIQEIEGLEFPAALKLLADRAGVQLPDYKPQVENRRQRLYDLLATTTRLYHEILMNQKAGAQAKEYLVGRGLTEKTMEEFTVGYAPHSWDTLSMWLKKKGYTEEEMVAAGMVGMKDKGGTFDRFRGRIMFPVSDTQGRVVAFGGRIVPWHETGNEGKYVNSPETALYEKRRTVYNLSRAKRHLKNSTPCIVVEGYMDVVMLVQAGVENVVATSGTAMTDDHVALIGRFTNVLHLAFDGDAAGWKATIAATSAALAGGMRVETIVFSDGIDPADLVKDTPDAVQGALAATRPLVDVLVERIGAGSPQQREQALAALLPLLRIVRNPIEQGAMVDRVSRLLKIPDRQIVELMQKESAPPAIVRAAAPVQEEAFEDPREAMLERQLLGVLLAHPEMLASDAASLSSDLFLDPMCRQVYNEIQRTQQSSQSLPEQYQSFLVALQARAEELAATSSFSQQEEVRTMVRALHRRYIRSQLHRLAQEGSPGALVEFQIELTKLAEIDA</sequence>
<keyword evidence="6 12" id="KW-0479">Metal-binding</keyword>
<dbReference type="InterPro" id="IPR036977">
    <property type="entry name" value="DNA_primase_Znf_CHC2"/>
</dbReference>
<dbReference type="FunFam" id="3.90.980.10:FF:000001">
    <property type="entry name" value="DNA primase"/>
    <property type="match status" value="1"/>
</dbReference>
<dbReference type="Pfam" id="PF13155">
    <property type="entry name" value="Toprim_2"/>
    <property type="match status" value="1"/>
</dbReference>
<keyword evidence="1 12" id="KW-0240">DNA-directed RNA polymerase</keyword>
<dbReference type="InterPro" id="IPR013264">
    <property type="entry name" value="DNAG_N"/>
</dbReference>
<evidence type="ECO:0000256" key="2">
    <source>
        <dbReference type="ARBA" id="ARBA00022515"/>
    </source>
</evidence>
<evidence type="ECO:0000256" key="6">
    <source>
        <dbReference type="ARBA" id="ARBA00022723"/>
    </source>
</evidence>
<dbReference type="Gene3D" id="3.90.580.10">
    <property type="entry name" value="Zinc finger, CHC2-type domain"/>
    <property type="match status" value="1"/>
</dbReference>
<dbReference type="InterPro" id="IPR016136">
    <property type="entry name" value="DNA_helicase_N/primase_C"/>
</dbReference>
<dbReference type="AlphaFoldDB" id="A0A1G1X5F9"/>
<dbReference type="InterPro" id="IPR050219">
    <property type="entry name" value="DnaG_primase"/>
</dbReference>
<dbReference type="InterPro" id="IPR037068">
    <property type="entry name" value="DNA_primase_core_N_sf"/>
</dbReference>
<evidence type="ECO:0000256" key="4">
    <source>
        <dbReference type="ARBA" id="ARBA00022695"/>
    </source>
</evidence>
<keyword evidence="10 12" id="KW-0238">DNA-binding</keyword>
<dbReference type="GO" id="GO:0006269">
    <property type="term" value="P:DNA replication, synthesis of primer"/>
    <property type="evidence" value="ECO:0007669"/>
    <property type="project" value="UniProtKB-UniRule"/>
</dbReference>
<dbReference type="SMART" id="SM00493">
    <property type="entry name" value="TOPRIM"/>
    <property type="match status" value="1"/>
</dbReference>
<dbReference type="PANTHER" id="PTHR30313:SF2">
    <property type="entry name" value="DNA PRIMASE"/>
    <property type="match status" value="1"/>
</dbReference>
<dbReference type="GO" id="GO:0003899">
    <property type="term" value="F:DNA-directed RNA polymerase activity"/>
    <property type="evidence" value="ECO:0007669"/>
    <property type="project" value="UniProtKB-UniRule"/>
</dbReference>
<evidence type="ECO:0000256" key="5">
    <source>
        <dbReference type="ARBA" id="ARBA00022705"/>
    </source>
</evidence>
<dbReference type="InterPro" id="IPR034151">
    <property type="entry name" value="TOPRIM_DnaG_bac"/>
</dbReference>
<evidence type="ECO:0000256" key="11">
    <source>
        <dbReference type="ARBA" id="ARBA00023163"/>
    </source>
</evidence>
<evidence type="ECO:0000256" key="14">
    <source>
        <dbReference type="PIRSR" id="PIRSR002811-1"/>
    </source>
</evidence>
<evidence type="ECO:0000256" key="3">
    <source>
        <dbReference type="ARBA" id="ARBA00022679"/>
    </source>
</evidence>
<dbReference type="InterPro" id="IPR006295">
    <property type="entry name" value="DNA_primase_DnaG"/>
</dbReference>
<dbReference type="GO" id="GO:1990077">
    <property type="term" value="C:primosome complex"/>
    <property type="evidence" value="ECO:0007669"/>
    <property type="project" value="UniProtKB-KW"/>
</dbReference>
<comment type="cofactor">
    <cofactor evidence="12 13 14">
        <name>Zn(2+)</name>
        <dbReference type="ChEBI" id="CHEBI:29105"/>
    </cofactor>
    <text evidence="12 13 14">Binds 1 zinc ion per monomer.</text>
</comment>
<keyword evidence="2 12" id="KW-0639">Primosome</keyword>
<dbReference type="Pfam" id="PF01807">
    <property type="entry name" value="Zn_ribbon_DnaG"/>
    <property type="match status" value="1"/>
</dbReference>
<comment type="domain">
    <text evidence="12">Contains an N-terminal zinc-binding domain, a central core domain that contains the primase activity, and a C-terminal DnaB-binding domain.</text>
</comment>
<dbReference type="CDD" id="cd03364">
    <property type="entry name" value="TOPRIM_DnaG_primases"/>
    <property type="match status" value="1"/>
</dbReference>
<comment type="similarity">
    <text evidence="12 13">Belongs to the DnaG primase family.</text>
</comment>
<dbReference type="Proteomes" id="UP000177528">
    <property type="component" value="Unassembled WGS sequence"/>
</dbReference>
<dbReference type="GO" id="GO:0003677">
    <property type="term" value="F:DNA binding"/>
    <property type="evidence" value="ECO:0007669"/>
    <property type="project" value="UniProtKB-KW"/>
</dbReference>
<comment type="subunit">
    <text evidence="12">Monomer. Interacts with DnaB.</text>
</comment>
<dbReference type="EMBL" id="MHHR01000002">
    <property type="protein sequence ID" value="OGY35248.1"/>
    <property type="molecule type" value="Genomic_DNA"/>
</dbReference>
<gene>
    <name evidence="12" type="primary">dnaG</name>
    <name evidence="16" type="ORF">A3D99_01090</name>
</gene>
<feature type="zinc finger region" description="CHC2-type" evidence="12 14">
    <location>
        <begin position="35"/>
        <end position="59"/>
    </location>
</feature>
<evidence type="ECO:0000256" key="9">
    <source>
        <dbReference type="ARBA" id="ARBA00022842"/>
    </source>
</evidence>
<keyword evidence="7 12" id="KW-0863">Zinc-finger</keyword>
<evidence type="ECO:0000256" key="8">
    <source>
        <dbReference type="ARBA" id="ARBA00022833"/>
    </source>
</evidence>
<dbReference type="SUPFAM" id="SSF57783">
    <property type="entry name" value="Zinc beta-ribbon"/>
    <property type="match status" value="1"/>
</dbReference>
<dbReference type="PROSITE" id="PS50880">
    <property type="entry name" value="TOPRIM"/>
    <property type="match status" value="1"/>
</dbReference>
<dbReference type="HAMAP" id="MF_00974">
    <property type="entry name" value="DNA_primase_DnaG"/>
    <property type="match status" value="1"/>
</dbReference>
<dbReference type="Gene3D" id="3.90.980.10">
    <property type="entry name" value="DNA primase, catalytic core, N-terminal domain"/>
    <property type="match status" value="1"/>
</dbReference>
<name>A0A1G1X5F9_9BACT</name>
<keyword evidence="3 12" id="KW-0808">Transferase</keyword>
<dbReference type="GO" id="GO:0000428">
    <property type="term" value="C:DNA-directed RNA polymerase complex"/>
    <property type="evidence" value="ECO:0007669"/>
    <property type="project" value="UniProtKB-KW"/>
</dbReference>
<keyword evidence="5 12" id="KW-0235">DNA replication</keyword>
<keyword evidence="9" id="KW-0460">Magnesium</keyword>
<evidence type="ECO:0000256" key="1">
    <source>
        <dbReference type="ARBA" id="ARBA00022478"/>
    </source>
</evidence>
<comment type="catalytic activity">
    <reaction evidence="12">
        <text>ssDNA + n NTP = ssDNA/pppN(pN)n-1 hybrid + (n-1) diphosphate.</text>
        <dbReference type="EC" id="2.7.7.101"/>
    </reaction>
</comment>